<feature type="domain" description="Fido" evidence="4">
    <location>
        <begin position="143"/>
        <end position="293"/>
    </location>
</feature>
<organism evidence="5 6">
    <name type="scientific">Sphaerochaeta halotolerans</name>
    <dbReference type="NCBI Taxonomy" id="2293840"/>
    <lineage>
        <taxon>Bacteria</taxon>
        <taxon>Pseudomonadati</taxon>
        <taxon>Spirochaetota</taxon>
        <taxon>Spirochaetia</taxon>
        <taxon>Spirochaetales</taxon>
        <taxon>Sphaerochaetaceae</taxon>
        <taxon>Sphaerochaeta</taxon>
    </lineage>
</organism>
<keyword evidence="2" id="KW-0067">ATP-binding</keyword>
<evidence type="ECO:0000256" key="3">
    <source>
        <dbReference type="PIRSR" id="PIRSR640198-3"/>
    </source>
</evidence>
<proteinExistence type="predicted"/>
<feature type="active site" evidence="1">
    <location>
        <position position="223"/>
    </location>
</feature>
<protein>
    <submittedName>
        <fullName evidence="5">Fic family protein</fullName>
    </submittedName>
</protein>
<dbReference type="Gene3D" id="1.10.3290.10">
    <property type="entry name" value="Fido-like domain"/>
    <property type="match status" value="1"/>
</dbReference>
<dbReference type="GO" id="GO:0005524">
    <property type="term" value="F:ATP binding"/>
    <property type="evidence" value="ECO:0007669"/>
    <property type="project" value="UniProtKB-KW"/>
</dbReference>
<reference evidence="5 6" key="2">
    <citation type="submission" date="2018-09" db="EMBL/GenBank/DDBJ databases">
        <title>Genome of Sphaerochaeta halotolerans strain 4-11.</title>
        <authorList>
            <person name="Nazina T.N."/>
            <person name="Sokolova D.S."/>
        </authorList>
    </citation>
    <scope>NUCLEOTIDE SEQUENCE [LARGE SCALE GENOMIC DNA]</scope>
    <source>
        <strain evidence="5 6">4-11</strain>
    </source>
</reference>
<accession>A0A372MDM6</accession>
<feature type="binding site" evidence="2">
    <location>
        <begin position="259"/>
        <end position="260"/>
    </location>
    <ligand>
        <name>ATP</name>
        <dbReference type="ChEBI" id="CHEBI:30616"/>
    </ligand>
</feature>
<evidence type="ECO:0000313" key="5">
    <source>
        <dbReference type="EMBL" id="RFU93864.1"/>
    </source>
</evidence>
<gene>
    <name evidence="5" type="ORF">DYP60_12425</name>
</gene>
<comment type="caution">
    <text evidence="5">The sequence shown here is derived from an EMBL/GenBank/DDBJ whole genome shotgun (WGS) entry which is preliminary data.</text>
</comment>
<dbReference type="InterPro" id="IPR003812">
    <property type="entry name" value="Fido"/>
</dbReference>
<dbReference type="PROSITE" id="PS51459">
    <property type="entry name" value="FIDO"/>
    <property type="match status" value="1"/>
</dbReference>
<keyword evidence="2" id="KW-0547">Nucleotide-binding</keyword>
<dbReference type="InterPro" id="IPR040198">
    <property type="entry name" value="Fido_containing"/>
</dbReference>
<dbReference type="EMBL" id="QUWK01000016">
    <property type="protein sequence ID" value="RFU93864.1"/>
    <property type="molecule type" value="Genomic_DNA"/>
</dbReference>
<evidence type="ECO:0000256" key="1">
    <source>
        <dbReference type="PIRSR" id="PIRSR640198-1"/>
    </source>
</evidence>
<feature type="site" description="Important for autoinhibition of adenylyltransferase activity" evidence="3">
    <location>
        <position position="92"/>
    </location>
</feature>
<dbReference type="PANTHER" id="PTHR13504">
    <property type="entry name" value="FIDO DOMAIN-CONTAINING PROTEIN DDB_G0283145"/>
    <property type="match status" value="1"/>
</dbReference>
<feature type="binding site" evidence="2">
    <location>
        <begin position="227"/>
        <end position="234"/>
    </location>
    <ligand>
        <name>ATP</name>
        <dbReference type="ChEBI" id="CHEBI:30616"/>
    </ligand>
</feature>
<evidence type="ECO:0000256" key="2">
    <source>
        <dbReference type="PIRSR" id="PIRSR640198-2"/>
    </source>
</evidence>
<evidence type="ECO:0000313" key="6">
    <source>
        <dbReference type="Proteomes" id="UP000264002"/>
    </source>
</evidence>
<evidence type="ECO:0000259" key="4">
    <source>
        <dbReference type="PROSITE" id="PS51459"/>
    </source>
</evidence>
<dbReference type="InterPro" id="IPR036597">
    <property type="entry name" value="Fido-like_dom_sf"/>
</dbReference>
<keyword evidence="6" id="KW-1185">Reference proteome</keyword>
<dbReference type="AlphaFoldDB" id="A0A372MDM6"/>
<reference evidence="6" key="1">
    <citation type="submission" date="2018-08" db="EMBL/GenBank/DDBJ databases">
        <authorList>
            <person name="Grouzdev D.S."/>
            <person name="Krutkina M.S."/>
        </authorList>
    </citation>
    <scope>NUCLEOTIDE SEQUENCE [LARGE SCALE GENOMIC DNA]</scope>
    <source>
        <strain evidence="6">4-11</strain>
    </source>
</reference>
<dbReference type="SUPFAM" id="SSF140931">
    <property type="entry name" value="Fic-like"/>
    <property type="match status" value="1"/>
</dbReference>
<sequence>MRYYSVTEIAHKWSMSERGVRNYCAQGKIEGAFLEGKTWKIPEGASKPVRMTSQRTASSLLARLKEEKHSRRKGGIYQKLQIDMTFNSNHMEGSQLTHEQTRYIYETNTISLENTILQVDDIVETVNHFRCIDLMIDRATFTLSEAFIKQLHATLKTGTSDSRKDWFGMGNYKKLPNEVGGLETVPPEQVAEQMQALLASYHSIEEKTLEDILDFHVHFELIHPFQDGNGRGGRLIMFKECLRSNITPFIIPDDMKIYYYRGLSEWKRERGFLRDTCLAAQDTFRHYLEYFRIPYDRKS</sequence>
<dbReference type="Proteomes" id="UP000264002">
    <property type="component" value="Unassembled WGS sequence"/>
</dbReference>
<dbReference type="RefSeq" id="WP_117331336.1">
    <property type="nucleotide sequence ID" value="NZ_QUWK01000016.1"/>
</dbReference>
<dbReference type="PANTHER" id="PTHR13504:SF38">
    <property type="entry name" value="FIDO DOMAIN-CONTAINING PROTEIN"/>
    <property type="match status" value="1"/>
</dbReference>
<name>A0A372MDM6_9SPIR</name>
<dbReference type="Pfam" id="PF02661">
    <property type="entry name" value="Fic"/>
    <property type="match status" value="1"/>
</dbReference>